<dbReference type="GO" id="GO:0043190">
    <property type="term" value="C:ATP-binding cassette (ABC) transporter complex"/>
    <property type="evidence" value="ECO:0007669"/>
    <property type="project" value="InterPro"/>
</dbReference>
<feature type="transmembrane region" description="Helical" evidence="9">
    <location>
        <begin position="336"/>
        <end position="357"/>
    </location>
</feature>
<proteinExistence type="inferred from homology"/>
<dbReference type="GO" id="GO:0015920">
    <property type="term" value="P:lipopolysaccharide transport"/>
    <property type="evidence" value="ECO:0007669"/>
    <property type="project" value="TreeGrafter"/>
</dbReference>
<evidence type="ECO:0000256" key="3">
    <source>
        <dbReference type="ARBA" id="ARBA00007725"/>
    </source>
</evidence>
<dbReference type="InterPro" id="IPR005495">
    <property type="entry name" value="LptG/LptF_permease"/>
</dbReference>
<organism evidence="10 11">
    <name type="scientific">Candidatus Erwinia haradaeae</name>
    <dbReference type="NCBI Taxonomy" id="1922217"/>
    <lineage>
        <taxon>Bacteria</taxon>
        <taxon>Pseudomonadati</taxon>
        <taxon>Pseudomonadota</taxon>
        <taxon>Gammaproteobacteria</taxon>
        <taxon>Enterobacterales</taxon>
        <taxon>Erwiniaceae</taxon>
        <taxon>Erwinia</taxon>
    </lineage>
</organism>
<evidence type="ECO:0000256" key="5">
    <source>
        <dbReference type="ARBA" id="ARBA00022692"/>
    </source>
</evidence>
<dbReference type="OrthoDB" id="9776227at2"/>
<feature type="transmembrane region" description="Helical" evidence="9">
    <location>
        <begin position="307"/>
        <end position="330"/>
    </location>
</feature>
<feature type="transmembrane region" description="Helical" evidence="9">
    <location>
        <begin position="277"/>
        <end position="295"/>
    </location>
</feature>
<dbReference type="PANTHER" id="PTHR33529">
    <property type="entry name" value="SLR0882 PROTEIN-RELATED"/>
    <property type="match status" value="1"/>
</dbReference>
<protein>
    <submittedName>
        <fullName evidence="10">Lipopolysaccharide export system permease protein LptG</fullName>
    </submittedName>
</protein>
<dbReference type="InterPro" id="IPR030923">
    <property type="entry name" value="LptG"/>
</dbReference>
<evidence type="ECO:0000313" key="11">
    <source>
        <dbReference type="Proteomes" id="UP000294412"/>
    </source>
</evidence>
<dbReference type="PANTHER" id="PTHR33529:SF2">
    <property type="entry name" value="LIPOPOLYSACCHARIDE EXPORT SYSTEM PERMEASE PROTEIN LPTG"/>
    <property type="match status" value="1"/>
</dbReference>
<dbReference type="AlphaFoldDB" id="A0A451D3D9"/>
<gene>
    <name evidence="10" type="primary">lptG</name>
    <name evidence="10" type="ORF">ERCICUMA2628_579</name>
</gene>
<name>A0A451D3D9_9GAMM</name>
<keyword evidence="5 9" id="KW-0812">Transmembrane</keyword>
<dbReference type="GO" id="GO:0055085">
    <property type="term" value="P:transmembrane transport"/>
    <property type="evidence" value="ECO:0007669"/>
    <property type="project" value="InterPro"/>
</dbReference>
<comment type="similarity">
    <text evidence="3">Belongs to the LptF/LptG family.</text>
</comment>
<evidence type="ECO:0000256" key="9">
    <source>
        <dbReference type="SAM" id="Phobius"/>
    </source>
</evidence>
<evidence type="ECO:0000256" key="7">
    <source>
        <dbReference type="ARBA" id="ARBA00023136"/>
    </source>
</evidence>
<dbReference type="Proteomes" id="UP000294412">
    <property type="component" value="Chromosome"/>
</dbReference>
<feature type="transmembrane region" description="Helical" evidence="9">
    <location>
        <begin position="94"/>
        <end position="118"/>
    </location>
</feature>
<feature type="transmembrane region" description="Helical" evidence="9">
    <location>
        <begin position="64"/>
        <end position="82"/>
    </location>
</feature>
<dbReference type="Pfam" id="PF03739">
    <property type="entry name" value="LptF_LptG"/>
    <property type="match status" value="1"/>
</dbReference>
<reference evidence="10 11" key="1">
    <citation type="submission" date="2019-02" db="EMBL/GenBank/DDBJ databases">
        <authorList>
            <person name="Manzano-Marin A."/>
            <person name="Manzano-Marin A."/>
        </authorList>
    </citation>
    <scope>NUCLEOTIDE SEQUENCE [LARGE SCALE GENOMIC DNA]</scope>
    <source>
        <strain evidence="10 11">ErCicuneomaculata</strain>
    </source>
</reference>
<evidence type="ECO:0000256" key="1">
    <source>
        <dbReference type="ARBA" id="ARBA00002265"/>
    </source>
</evidence>
<comment type="function">
    <text evidence="1">Part of the ABC transporter complex LptBFG involved in the translocation of lipopolysaccharide (LPS) from the inner membrane to the outer membrane.</text>
</comment>
<feature type="transmembrane region" description="Helical" evidence="9">
    <location>
        <begin position="12"/>
        <end position="31"/>
    </location>
</feature>
<keyword evidence="7 9" id="KW-0472">Membrane</keyword>
<keyword evidence="6 9" id="KW-1133">Transmembrane helix</keyword>
<comment type="subunit">
    <text evidence="8">Component of the lipopolysaccharide transport and assembly complex. The LptBFG transporter is composed of two ATP-binding proteins (LptB) and two transmembrane proteins (LptF and LptG).</text>
</comment>
<evidence type="ECO:0000256" key="6">
    <source>
        <dbReference type="ARBA" id="ARBA00022989"/>
    </source>
</evidence>
<evidence type="ECO:0000256" key="8">
    <source>
        <dbReference type="ARBA" id="ARBA00026081"/>
    </source>
</evidence>
<evidence type="ECO:0000313" key="10">
    <source>
        <dbReference type="EMBL" id="VFP80177.1"/>
    </source>
</evidence>
<comment type="subcellular location">
    <subcellularLocation>
        <location evidence="2">Cell membrane</location>
        <topology evidence="2">Multi-pass membrane protein</topology>
    </subcellularLocation>
</comment>
<dbReference type="EMBL" id="LR217703">
    <property type="protein sequence ID" value="VFP80177.1"/>
    <property type="molecule type" value="Genomic_DNA"/>
</dbReference>
<accession>A0A451D3D9</accession>
<dbReference type="NCBIfam" id="TIGR04408">
    <property type="entry name" value="LptG_lptG"/>
    <property type="match status" value="1"/>
</dbReference>
<dbReference type="RefSeq" id="WP_157993736.1">
    <property type="nucleotide sequence ID" value="NZ_LR217703.1"/>
</dbReference>
<evidence type="ECO:0000256" key="4">
    <source>
        <dbReference type="ARBA" id="ARBA00022475"/>
    </source>
</evidence>
<keyword evidence="4" id="KW-1003">Cell membrane</keyword>
<evidence type="ECO:0000256" key="2">
    <source>
        <dbReference type="ARBA" id="ARBA00004651"/>
    </source>
</evidence>
<sequence length="359" mass="41170">MLNIFDKYICKTISSYIFSTLFMLVSLSSIIKFIDQLRKIGQGEYNFFSAMLYTMLSIPKDIEIFFPMGSLLGSLVGLGLLTQNRELISMEASGFSRIQIIGSVIKVTIPLIFLMMLVGEFLSPFGEDVARHYRTKKLMNTTIFSSIGGVWLRDNKNFVFIEHIHEDGQITGVSIYKFNKKKYLSIMKYAKSGQYNINKKTWNLVNVYQSDLNNTQRIFNTYSAHSEWKTSLTPNKLRILTLNPETLSIRGLYSYVKYLYQSGQKEANYQLNLWGKIFQPLSLIVMMLMSLSFIFGPLQNTSMGIKIITGIIFGFLFYVLNNIFGLLSLVYQTPPILGALLPSIFFFVISISVFTLWKK</sequence>